<feature type="active site" description="Tele-phosphohistidine intermediate" evidence="6">
    <location>
        <position position="49"/>
    </location>
</feature>
<evidence type="ECO:0000256" key="8">
    <source>
        <dbReference type="PIRSR" id="PIRSR613078-3"/>
    </source>
</evidence>
<dbReference type="SUPFAM" id="SSF53254">
    <property type="entry name" value="Phosphoglycerate mutase-like"/>
    <property type="match status" value="1"/>
</dbReference>
<organism evidence="9">
    <name type="scientific">Phaeocystis antarctica</name>
    <dbReference type="NCBI Taxonomy" id="33657"/>
    <lineage>
        <taxon>Eukaryota</taxon>
        <taxon>Haptista</taxon>
        <taxon>Haptophyta</taxon>
        <taxon>Prymnesiophyceae</taxon>
        <taxon>Phaeocystales</taxon>
        <taxon>Phaeocystaceae</taxon>
        <taxon>Phaeocystis</taxon>
    </lineage>
</organism>
<evidence type="ECO:0000256" key="7">
    <source>
        <dbReference type="PIRSR" id="PIRSR613078-2"/>
    </source>
</evidence>
<dbReference type="HAMAP" id="MF_01039">
    <property type="entry name" value="PGAM_GpmA"/>
    <property type="match status" value="1"/>
</dbReference>
<feature type="active site" description="Proton donor/acceptor" evidence="6">
    <location>
        <position position="127"/>
    </location>
</feature>
<dbReference type="CDD" id="cd07067">
    <property type="entry name" value="HP_PGM_like"/>
    <property type="match status" value="1"/>
</dbReference>
<dbReference type="InterPro" id="IPR029033">
    <property type="entry name" value="His_PPase_superfam"/>
</dbReference>
<evidence type="ECO:0000256" key="3">
    <source>
        <dbReference type="ARBA" id="ARBA00012028"/>
    </source>
</evidence>
<dbReference type="GO" id="GO:0006096">
    <property type="term" value="P:glycolytic process"/>
    <property type="evidence" value="ECO:0007669"/>
    <property type="project" value="UniProtKB-KW"/>
</dbReference>
<feature type="binding site" evidence="7">
    <location>
        <begin position="127"/>
        <end position="130"/>
    </location>
    <ligand>
        <name>substrate</name>
    </ligand>
</feature>
<dbReference type="NCBIfam" id="TIGR01258">
    <property type="entry name" value="pgm_1"/>
    <property type="match status" value="1"/>
</dbReference>
<comment type="catalytic activity">
    <reaction evidence="1">
        <text>(2R)-2-phosphoglycerate = (2R)-3-phosphoglycerate</text>
        <dbReference type="Rhea" id="RHEA:15901"/>
        <dbReference type="ChEBI" id="CHEBI:58272"/>
        <dbReference type="ChEBI" id="CHEBI:58289"/>
        <dbReference type="EC" id="5.4.2.11"/>
    </reaction>
</comment>
<feature type="site" description="Transition state stabilizer" evidence="8">
    <location>
        <position position="222"/>
    </location>
</feature>
<feature type="binding site" evidence="7">
    <location>
        <begin position="48"/>
        <end position="55"/>
    </location>
    <ligand>
        <name>substrate</name>
    </ligand>
</feature>
<dbReference type="AlphaFoldDB" id="A0A7S0EV78"/>
<dbReference type="SMART" id="SM00855">
    <property type="entry name" value="PGAM"/>
    <property type="match status" value="1"/>
</dbReference>
<dbReference type="Gene3D" id="3.40.50.1240">
    <property type="entry name" value="Phosphoglycerate mutase-like"/>
    <property type="match status" value="1"/>
</dbReference>
<protein>
    <recommendedName>
        <fullName evidence="3">phosphoglycerate mutase (2,3-diphosphoglycerate-dependent)</fullName>
        <ecNumber evidence="3">5.4.2.11</ecNumber>
    </recommendedName>
</protein>
<feature type="binding site" evidence="7">
    <location>
        <begin position="154"/>
        <end position="155"/>
    </location>
    <ligand>
        <name>substrate</name>
    </ligand>
</feature>
<dbReference type="GO" id="GO:0004619">
    <property type="term" value="F:phosphoglycerate mutase activity"/>
    <property type="evidence" value="ECO:0007669"/>
    <property type="project" value="UniProtKB-EC"/>
</dbReference>
<keyword evidence="4" id="KW-0324">Glycolysis</keyword>
<reference evidence="9" key="1">
    <citation type="submission" date="2021-01" db="EMBL/GenBank/DDBJ databases">
        <authorList>
            <person name="Corre E."/>
            <person name="Pelletier E."/>
            <person name="Niang G."/>
            <person name="Scheremetjew M."/>
            <person name="Finn R."/>
            <person name="Kale V."/>
            <person name="Holt S."/>
            <person name="Cochrane G."/>
            <person name="Meng A."/>
            <person name="Brown T."/>
            <person name="Cohen L."/>
        </authorList>
    </citation>
    <scope>NUCLEOTIDE SEQUENCE</scope>
    <source>
        <strain evidence="9">CCMP1374</strain>
    </source>
</reference>
<evidence type="ECO:0000256" key="2">
    <source>
        <dbReference type="ARBA" id="ARBA00006717"/>
    </source>
</evidence>
<evidence type="ECO:0000313" key="9">
    <source>
        <dbReference type="EMBL" id="CAD8495814.1"/>
    </source>
</evidence>
<gene>
    <name evidence="9" type="ORF">PANT1444_LOCUS13652</name>
</gene>
<dbReference type="PANTHER" id="PTHR11931">
    <property type="entry name" value="PHOSPHOGLYCERATE MUTASE"/>
    <property type="match status" value="1"/>
</dbReference>
<dbReference type="InterPro" id="IPR013078">
    <property type="entry name" value="His_Pase_superF_clade-1"/>
</dbReference>
<feature type="binding site" evidence="7">
    <location>
        <begin position="223"/>
        <end position="224"/>
    </location>
    <ligand>
        <name>substrate</name>
    </ligand>
</feature>
<evidence type="ECO:0000256" key="6">
    <source>
        <dbReference type="PIRSR" id="PIRSR613078-1"/>
    </source>
</evidence>
<accession>A0A7S0EV78</accession>
<dbReference type="NCBIfam" id="NF010713">
    <property type="entry name" value="PRK14115.1"/>
    <property type="match status" value="1"/>
</dbReference>
<feature type="binding site" evidence="7">
    <location>
        <begin position="61"/>
        <end position="62"/>
    </location>
    <ligand>
        <name>substrate</name>
    </ligand>
</feature>
<evidence type="ECO:0000256" key="4">
    <source>
        <dbReference type="ARBA" id="ARBA00023152"/>
    </source>
</evidence>
<feature type="binding site" evidence="7">
    <location>
        <position position="138"/>
    </location>
    <ligand>
        <name>substrate</name>
    </ligand>
</feature>
<dbReference type="EMBL" id="HBEP01024081">
    <property type="protein sequence ID" value="CAD8495814.1"/>
    <property type="molecule type" value="Transcribed_RNA"/>
</dbReference>
<evidence type="ECO:0000256" key="1">
    <source>
        <dbReference type="ARBA" id="ARBA00000380"/>
    </source>
</evidence>
<name>A0A7S0EV78_9EUKA</name>
<feature type="binding site" evidence="7">
    <location>
        <position position="100"/>
    </location>
    <ligand>
        <name>substrate</name>
    </ligand>
</feature>
<comment type="similarity">
    <text evidence="2">Belongs to the phosphoglycerate mutase family. BPG-dependent PGAM subfamily.</text>
</comment>
<dbReference type="EC" id="5.4.2.11" evidence="3"/>
<dbReference type="InterPro" id="IPR005952">
    <property type="entry name" value="Phosphogly_mut1"/>
</dbReference>
<keyword evidence="5" id="KW-0413">Isomerase</keyword>
<dbReference type="FunFam" id="3.40.50.1240:FF:000003">
    <property type="entry name" value="2,3-bisphosphoglycerate-dependent phosphoglycerate mutase"/>
    <property type="match status" value="1"/>
</dbReference>
<evidence type="ECO:0000256" key="5">
    <source>
        <dbReference type="ARBA" id="ARBA00023235"/>
    </source>
</evidence>
<dbReference type="Pfam" id="PF00300">
    <property type="entry name" value="His_Phos_1"/>
    <property type="match status" value="1"/>
</dbReference>
<sequence>MAMLLTASHVSSAFLAGGRTHGNARTAVRMSVSGTVPEGTCSTVVFLRHGQSLWNEANLFTGWADVELTTLGKNEAATGATAIWKEGIVFDVGYTSRLTRAKQTLDIVLQITGQEDLPIHRCWRLNERMYGALTGLNKKETVVKYGEDQVNLWRRSYDTPPPPIELDSEHAPHGQNKYCHIAEEDLPLSECLKDCVERTVPYWEGDITPALKRGKTVLVAAHGNSIRGILKHIDGISDEEITGLEIPTGIPLVYHLDKDLKPIKSPRATVPVLSGYFLADQSDLEAAQKKVADQTQVADG</sequence>
<proteinExistence type="inferred from homology"/>